<evidence type="ECO:0000313" key="7">
    <source>
        <dbReference type="EMBL" id="QNT77884.1"/>
    </source>
</evidence>
<dbReference type="InterPro" id="IPR006363">
    <property type="entry name" value="Cbl_synth_CobJ/CibH_dom"/>
</dbReference>
<keyword evidence="5" id="KW-0949">S-adenosyl-L-methionine</keyword>
<dbReference type="GO" id="GO:0009236">
    <property type="term" value="P:cobalamin biosynthetic process"/>
    <property type="evidence" value="ECO:0007669"/>
    <property type="project" value="UniProtKB-UniPathway"/>
</dbReference>
<organism evidence="7 8">
    <name type="scientific">Entomobacter blattae</name>
    <dbReference type="NCBI Taxonomy" id="2762277"/>
    <lineage>
        <taxon>Bacteria</taxon>
        <taxon>Pseudomonadati</taxon>
        <taxon>Pseudomonadota</taxon>
        <taxon>Alphaproteobacteria</taxon>
        <taxon>Acetobacterales</taxon>
        <taxon>Acetobacteraceae</taxon>
        <taxon>Entomobacter</taxon>
    </lineage>
</organism>
<dbReference type="EMBL" id="CP060244">
    <property type="protein sequence ID" value="QNT77884.1"/>
    <property type="molecule type" value="Genomic_DNA"/>
</dbReference>
<name>A0A7H1NQ24_9PROT</name>
<feature type="domain" description="Tetrapyrrole methylase" evidence="6">
    <location>
        <begin position="10"/>
        <end position="218"/>
    </location>
</feature>
<reference evidence="7 8" key="1">
    <citation type="submission" date="2020-08" db="EMBL/GenBank/DDBJ databases">
        <title>Complete genome sequence of Entomobacter blattae G55GP.</title>
        <authorList>
            <person name="Poehlein A."/>
            <person name="Guzman J."/>
            <person name="Daniel R."/>
            <person name="Vilcinskas A."/>
        </authorList>
    </citation>
    <scope>NUCLEOTIDE SEQUENCE [LARGE SCALE GENOMIC DNA]</scope>
    <source>
        <strain evidence="7 8">G55GP</strain>
    </source>
</reference>
<evidence type="ECO:0000256" key="4">
    <source>
        <dbReference type="ARBA" id="ARBA00022679"/>
    </source>
</evidence>
<dbReference type="NCBIfam" id="TIGR01466">
    <property type="entry name" value="cobJ_cbiH"/>
    <property type="match status" value="1"/>
</dbReference>
<comment type="pathway">
    <text evidence="1">Cofactor biosynthesis; adenosylcobalamin biosynthesis.</text>
</comment>
<dbReference type="GO" id="GO:0030789">
    <property type="term" value="F:precorrin-3B C17-methyltransferase activity"/>
    <property type="evidence" value="ECO:0007669"/>
    <property type="project" value="UniProtKB-EC"/>
</dbReference>
<proteinExistence type="predicted"/>
<dbReference type="GO" id="GO:0032259">
    <property type="term" value="P:methylation"/>
    <property type="evidence" value="ECO:0007669"/>
    <property type="project" value="UniProtKB-KW"/>
</dbReference>
<dbReference type="InterPro" id="IPR014777">
    <property type="entry name" value="4pyrrole_Mease_sub1"/>
</dbReference>
<dbReference type="KEGG" id="ebla:JGUZn3_06420"/>
<dbReference type="RefSeq" id="WP_203414284.1">
    <property type="nucleotide sequence ID" value="NZ_CP060244.1"/>
</dbReference>
<dbReference type="PANTHER" id="PTHR47036">
    <property type="entry name" value="COBALT-FACTOR III C(17)-METHYLTRANSFERASE-RELATED"/>
    <property type="match status" value="1"/>
</dbReference>
<dbReference type="InterPro" id="IPR035996">
    <property type="entry name" value="4pyrrol_Methylase_sf"/>
</dbReference>
<dbReference type="AlphaFoldDB" id="A0A7H1NQ24"/>
<evidence type="ECO:0000256" key="5">
    <source>
        <dbReference type="ARBA" id="ARBA00022691"/>
    </source>
</evidence>
<evidence type="ECO:0000313" key="8">
    <source>
        <dbReference type="Proteomes" id="UP000516349"/>
    </source>
</evidence>
<dbReference type="EC" id="2.1.1.131" evidence="7"/>
<dbReference type="InterPro" id="IPR051810">
    <property type="entry name" value="Precorrin_MeTrfase"/>
</dbReference>
<dbReference type="Gene3D" id="3.40.1010.10">
    <property type="entry name" value="Cobalt-precorrin-4 Transmethylase, Domain 1"/>
    <property type="match status" value="1"/>
</dbReference>
<dbReference type="SUPFAM" id="SSF53790">
    <property type="entry name" value="Tetrapyrrole methylase"/>
    <property type="match status" value="1"/>
</dbReference>
<keyword evidence="3 7" id="KW-0489">Methyltransferase</keyword>
<dbReference type="InterPro" id="IPR000878">
    <property type="entry name" value="4pyrrol_Mease"/>
</dbReference>
<keyword evidence="8" id="KW-1185">Reference proteome</keyword>
<dbReference type="InterPro" id="IPR014776">
    <property type="entry name" value="4pyrrole_Mease_sub2"/>
</dbReference>
<keyword evidence="2" id="KW-0169">Cobalamin biosynthesis</keyword>
<dbReference type="Pfam" id="PF00590">
    <property type="entry name" value="TP_methylase"/>
    <property type="match status" value="1"/>
</dbReference>
<protein>
    <submittedName>
        <fullName evidence="7">Precorrin-3B C(17)-methyltransferase</fullName>
        <ecNumber evidence="7">2.1.1.131</ecNumber>
    </submittedName>
</protein>
<dbReference type="UniPathway" id="UPA00148"/>
<dbReference type="CDD" id="cd11646">
    <property type="entry name" value="Precorrin_3B_C17_MT"/>
    <property type="match status" value="1"/>
</dbReference>
<sequence>MVPSSLLKRLFILSLGPGQNALITPQVHQALSEVSDLFGYGPYIKRLSLPASVTLHPSDNREELHRARQALDMAASGKSVGVVSSGDAGIFAMASTVFEALEKGPKDWQEVTIEVMPGISAMLAVAARVGAPLGHDFCAISLSDNLKPWPIIEKRLIAAAQAGFVLSLYNPISKARPWQLGQAFETLRHTLPGTVPIIIATAVYRQEEHIRITSLSEVRAEWADMRSLVIVGSPYTKTIPSHNAIPWVYTPRFIPS</sequence>
<keyword evidence="4 7" id="KW-0808">Transferase</keyword>
<evidence type="ECO:0000256" key="2">
    <source>
        <dbReference type="ARBA" id="ARBA00022573"/>
    </source>
</evidence>
<gene>
    <name evidence="7" type="primary">cobJ</name>
    <name evidence="7" type="ORF">JGUZn3_06420</name>
</gene>
<accession>A0A7H1NQ24</accession>
<dbReference type="Proteomes" id="UP000516349">
    <property type="component" value="Chromosome"/>
</dbReference>
<evidence type="ECO:0000259" key="6">
    <source>
        <dbReference type="Pfam" id="PF00590"/>
    </source>
</evidence>
<evidence type="ECO:0000256" key="3">
    <source>
        <dbReference type="ARBA" id="ARBA00022603"/>
    </source>
</evidence>
<dbReference type="Gene3D" id="3.30.950.10">
    <property type="entry name" value="Methyltransferase, Cobalt-precorrin-4 Transmethylase, Domain 2"/>
    <property type="match status" value="1"/>
</dbReference>
<dbReference type="PANTHER" id="PTHR47036:SF1">
    <property type="entry name" value="COBALT-FACTOR III C(17)-METHYLTRANSFERASE-RELATED"/>
    <property type="match status" value="1"/>
</dbReference>
<evidence type="ECO:0000256" key="1">
    <source>
        <dbReference type="ARBA" id="ARBA00004953"/>
    </source>
</evidence>